<dbReference type="PANTHER" id="PTHR43451">
    <property type="entry name" value="ACETYLTRANSFERASE (GNAT) FAMILY PROTEIN"/>
    <property type="match status" value="1"/>
</dbReference>
<dbReference type="InterPro" id="IPR000182">
    <property type="entry name" value="GNAT_dom"/>
</dbReference>
<dbReference type="OrthoDB" id="9789081at2"/>
<dbReference type="Pfam" id="PF13673">
    <property type="entry name" value="Acetyltransf_10"/>
    <property type="match status" value="1"/>
</dbReference>
<dbReference type="PANTHER" id="PTHR43451:SF1">
    <property type="entry name" value="ACETYLTRANSFERASE"/>
    <property type="match status" value="1"/>
</dbReference>
<dbReference type="RefSeq" id="WP_115935763.1">
    <property type="nucleotide sequence ID" value="NZ_QRDW01000002.1"/>
</dbReference>
<dbReference type="InterPro" id="IPR052564">
    <property type="entry name" value="N-acetyltrans/Recomb-assoc"/>
</dbReference>
<sequence>MKTEPLLSADLPAALTLFRNTIHRVNCRDYSQAQLDAWAPADLAPQDWHMAMAGKTGFKIEENGEMLGFADLSDEGLLDMFFVSCNHQGRGIGGKLMQRILDQARQQGLDAIDAHVSITAKPFFEHAGFKVIKAQDVPLRGQILRNFRMQLAPIPPSQPDSPTD</sequence>
<dbReference type="Proteomes" id="UP000256845">
    <property type="component" value="Unassembled WGS sequence"/>
</dbReference>
<evidence type="ECO:0000259" key="1">
    <source>
        <dbReference type="PROSITE" id="PS51186"/>
    </source>
</evidence>
<keyword evidence="2" id="KW-0808">Transferase</keyword>
<reference evidence="2 3" key="1">
    <citation type="submission" date="2018-07" db="EMBL/GenBank/DDBJ databases">
        <title>Genomic Encyclopedia of Type Strains, Phase III (KMG-III): the genomes of soil and plant-associated and newly described type strains.</title>
        <authorList>
            <person name="Whitman W."/>
        </authorList>
    </citation>
    <scope>NUCLEOTIDE SEQUENCE [LARGE SCALE GENOMIC DNA]</scope>
    <source>
        <strain evidence="2 3">CECT 8488</strain>
    </source>
</reference>
<organism evidence="2 3">
    <name type="scientific">Aestuariispira insulae</name>
    <dbReference type="NCBI Taxonomy" id="1461337"/>
    <lineage>
        <taxon>Bacteria</taxon>
        <taxon>Pseudomonadati</taxon>
        <taxon>Pseudomonadota</taxon>
        <taxon>Alphaproteobacteria</taxon>
        <taxon>Rhodospirillales</taxon>
        <taxon>Kiloniellaceae</taxon>
        <taxon>Aestuariispira</taxon>
    </lineage>
</organism>
<accession>A0A3D9HRS1</accession>
<dbReference type="AlphaFoldDB" id="A0A3D9HRS1"/>
<dbReference type="Gene3D" id="3.40.630.30">
    <property type="match status" value="1"/>
</dbReference>
<dbReference type="PROSITE" id="PS51186">
    <property type="entry name" value="GNAT"/>
    <property type="match status" value="1"/>
</dbReference>
<proteinExistence type="predicted"/>
<keyword evidence="3" id="KW-1185">Reference proteome</keyword>
<evidence type="ECO:0000313" key="2">
    <source>
        <dbReference type="EMBL" id="RED52213.1"/>
    </source>
</evidence>
<evidence type="ECO:0000313" key="3">
    <source>
        <dbReference type="Proteomes" id="UP000256845"/>
    </source>
</evidence>
<feature type="domain" description="N-acetyltransferase" evidence="1">
    <location>
        <begin position="1"/>
        <end position="154"/>
    </location>
</feature>
<comment type="caution">
    <text evidence="2">The sequence shown here is derived from an EMBL/GenBank/DDBJ whole genome shotgun (WGS) entry which is preliminary data.</text>
</comment>
<dbReference type="SUPFAM" id="SSF55729">
    <property type="entry name" value="Acyl-CoA N-acyltransferases (Nat)"/>
    <property type="match status" value="1"/>
</dbReference>
<protein>
    <submittedName>
        <fullName evidence="2">GNAT family acetyltransferase</fullName>
    </submittedName>
</protein>
<dbReference type="CDD" id="cd04301">
    <property type="entry name" value="NAT_SF"/>
    <property type="match status" value="1"/>
</dbReference>
<gene>
    <name evidence="2" type="ORF">DFP90_102231</name>
</gene>
<name>A0A3D9HRS1_9PROT</name>
<dbReference type="GO" id="GO:0016747">
    <property type="term" value="F:acyltransferase activity, transferring groups other than amino-acyl groups"/>
    <property type="evidence" value="ECO:0007669"/>
    <property type="project" value="InterPro"/>
</dbReference>
<dbReference type="EMBL" id="QRDW01000002">
    <property type="protein sequence ID" value="RED52213.1"/>
    <property type="molecule type" value="Genomic_DNA"/>
</dbReference>
<dbReference type="InterPro" id="IPR016181">
    <property type="entry name" value="Acyl_CoA_acyltransferase"/>
</dbReference>